<evidence type="ECO:0000313" key="4">
    <source>
        <dbReference type="Proteomes" id="UP000507245"/>
    </source>
</evidence>
<feature type="chain" id="PRO_5026830218" description="Secreted protein" evidence="2">
    <location>
        <begin position="21"/>
        <end position="282"/>
    </location>
</feature>
<sequence>MIQIRVAAALFPFLAPPLVTHVFTSLAIHSKSLFRCLYRQPTGEFGWQTHLAEALVVGNISRPWRPLGGSLYPSSPLPHFILEGRASVHGTPPTCFGSNSSGAKCLAMVLLWRVRREQLLFSNGYTPAADIQSCVPSTGRESGRDPLSPPPPGPRRFYMVSERLRPEVQPVRSVNGLHTVGESRPPAHAPFVCISPQLSGSPRLLLAFCAYASSSSPRVFSPPCAPRRPPRNPALRGLLVYRPPIHYIPSLCPAPCPILMMRRGSLVHDPRSHLLARPVPPC</sequence>
<keyword evidence="4" id="KW-1185">Reference proteome</keyword>
<feature type="region of interest" description="Disordered" evidence="1">
    <location>
        <begin position="132"/>
        <end position="153"/>
    </location>
</feature>
<protein>
    <recommendedName>
        <fullName evidence="5">Secreted protein</fullName>
    </recommendedName>
</protein>
<feature type="signal peptide" evidence="2">
    <location>
        <begin position="1"/>
        <end position="20"/>
    </location>
</feature>
<proteinExistence type="predicted"/>
<name>A0A6J5XM65_PRUAR</name>
<dbReference type="AlphaFoldDB" id="A0A6J5XM65"/>
<organism evidence="3 4">
    <name type="scientific">Prunus armeniaca</name>
    <name type="common">Apricot</name>
    <name type="synonym">Armeniaca vulgaris</name>
    <dbReference type="NCBI Taxonomy" id="36596"/>
    <lineage>
        <taxon>Eukaryota</taxon>
        <taxon>Viridiplantae</taxon>
        <taxon>Streptophyta</taxon>
        <taxon>Embryophyta</taxon>
        <taxon>Tracheophyta</taxon>
        <taxon>Spermatophyta</taxon>
        <taxon>Magnoliopsida</taxon>
        <taxon>eudicotyledons</taxon>
        <taxon>Gunneridae</taxon>
        <taxon>Pentapetalae</taxon>
        <taxon>rosids</taxon>
        <taxon>fabids</taxon>
        <taxon>Rosales</taxon>
        <taxon>Rosaceae</taxon>
        <taxon>Amygdaloideae</taxon>
        <taxon>Amygdaleae</taxon>
        <taxon>Prunus</taxon>
    </lineage>
</organism>
<evidence type="ECO:0000256" key="1">
    <source>
        <dbReference type="SAM" id="MobiDB-lite"/>
    </source>
</evidence>
<dbReference type="Proteomes" id="UP000507245">
    <property type="component" value="Unassembled WGS sequence"/>
</dbReference>
<keyword evidence="2" id="KW-0732">Signal</keyword>
<evidence type="ECO:0000313" key="3">
    <source>
        <dbReference type="EMBL" id="CAB4313473.1"/>
    </source>
</evidence>
<gene>
    <name evidence="3" type="ORF">ORAREDHAP_LOCUS36535</name>
</gene>
<accession>A0A6J5XM65</accession>
<evidence type="ECO:0000256" key="2">
    <source>
        <dbReference type="SAM" id="SignalP"/>
    </source>
</evidence>
<dbReference type="EMBL" id="CAEKKB010000006">
    <property type="protein sequence ID" value="CAB4313473.1"/>
    <property type="molecule type" value="Genomic_DNA"/>
</dbReference>
<evidence type="ECO:0008006" key="5">
    <source>
        <dbReference type="Google" id="ProtNLM"/>
    </source>
</evidence>
<reference evidence="4" key="1">
    <citation type="journal article" date="2020" name="Genome Biol.">
        <title>Gamete binning: chromosome-level and haplotype-resolved genome assembly enabled by high-throughput single-cell sequencing of gamete genomes.</title>
        <authorList>
            <person name="Campoy J.A."/>
            <person name="Sun H."/>
            <person name="Goel M."/>
            <person name="Jiao W.-B."/>
            <person name="Folz-Donahue K."/>
            <person name="Wang N."/>
            <person name="Rubio M."/>
            <person name="Liu C."/>
            <person name="Kukat C."/>
            <person name="Ruiz D."/>
            <person name="Huettel B."/>
            <person name="Schneeberger K."/>
        </authorList>
    </citation>
    <scope>NUCLEOTIDE SEQUENCE [LARGE SCALE GENOMIC DNA]</scope>
    <source>
        <strain evidence="4">cv. Rojo Pasion</strain>
    </source>
</reference>